<evidence type="ECO:0000313" key="2">
    <source>
        <dbReference type="EMBL" id="AYV99550.1"/>
    </source>
</evidence>
<proteinExistence type="evidence at transcript level"/>
<name>A0A3G5BID8_DOLGE</name>
<dbReference type="EMBL" id="MK075147">
    <property type="protein sequence ID" value="AYV99550.1"/>
    <property type="molecule type" value="mRNA"/>
</dbReference>
<protein>
    <submittedName>
        <fullName evidence="2">Venom polypeptide</fullName>
    </submittedName>
</protein>
<reference evidence="2" key="1">
    <citation type="journal article" date="2018" name="Toxins">
        <title>Buzz kill: function and proteomic composition of venom from the giant assassin fly Dolopus genitalis (Diptera: Asilidae).</title>
        <authorList>
            <person name="Walker A.A."/>
            <person name="Dobson J."/>
            <person name="Jin J."/>
            <person name="Robinson S.D."/>
            <person name="Herzig V."/>
            <person name="Vetter I."/>
            <person name="King G.F."/>
            <person name="Fry B.G."/>
        </authorList>
    </citation>
    <scope>NUCLEOTIDE SEQUENCE</scope>
    <source>
        <strain evidence="2">U-Asilidin1-Dg29</strain>
        <tissue evidence="2">Venom/thoracic glands</tissue>
    </source>
</reference>
<feature type="chain" id="PRO_5018267348" evidence="1">
    <location>
        <begin position="24"/>
        <end position="56"/>
    </location>
</feature>
<keyword evidence="1" id="KW-0732">Signal</keyword>
<accession>A0A3G5BID8</accession>
<feature type="signal peptide" evidence="1">
    <location>
        <begin position="1"/>
        <end position="23"/>
    </location>
</feature>
<evidence type="ECO:0000256" key="1">
    <source>
        <dbReference type="SAM" id="SignalP"/>
    </source>
</evidence>
<dbReference type="AlphaFoldDB" id="A0A3G5BID8"/>
<organism evidence="2">
    <name type="scientific">Dolopus genitalis</name>
    <name type="common">Giant Australian assassin fly</name>
    <name type="synonym">Asilus genitalis</name>
    <dbReference type="NCBI Taxonomy" id="2488630"/>
    <lineage>
        <taxon>Eukaryota</taxon>
        <taxon>Metazoa</taxon>
        <taxon>Ecdysozoa</taxon>
        <taxon>Arthropoda</taxon>
        <taxon>Hexapoda</taxon>
        <taxon>Insecta</taxon>
        <taxon>Pterygota</taxon>
        <taxon>Neoptera</taxon>
        <taxon>Endopterygota</taxon>
        <taxon>Diptera</taxon>
        <taxon>Brachycera</taxon>
        <taxon>Muscomorpha</taxon>
        <taxon>Asiloidea</taxon>
        <taxon>Asilidae</taxon>
        <taxon>Asilinae</taxon>
        <taxon>Dolopus</taxon>
    </lineage>
</organism>
<sequence length="56" mass="6211">MANFLNIIFIIAILCAILFGTEASFRCSERGEPCFLRTTLNCCSGVSACIKNQCRF</sequence>